<reference evidence="1 2" key="1">
    <citation type="submission" date="2024-02" db="EMBL/GenBank/DDBJ databases">
        <title>De novo assembly and annotation of 12 fungi associated with fruit tree decline syndrome in Ontario, Canada.</title>
        <authorList>
            <person name="Sulman M."/>
            <person name="Ellouze W."/>
            <person name="Ilyukhin E."/>
        </authorList>
    </citation>
    <scope>NUCLEOTIDE SEQUENCE [LARGE SCALE GENOMIC DNA]</scope>
    <source>
        <strain evidence="1 2">M1-105</strain>
    </source>
</reference>
<dbReference type="PANTHER" id="PTHR42085:SF2">
    <property type="entry name" value="F-BOX DOMAIN-CONTAINING PROTEIN"/>
    <property type="match status" value="1"/>
</dbReference>
<name>A0ABR3SLF2_9PEZI</name>
<protein>
    <submittedName>
        <fullName evidence="1">Uncharacterized protein</fullName>
    </submittedName>
</protein>
<dbReference type="InterPro" id="IPR038883">
    <property type="entry name" value="AN11006-like"/>
</dbReference>
<dbReference type="EMBL" id="JAJVDC020000127">
    <property type="protein sequence ID" value="KAL1622975.1"/>
    <property type="molecule type" value="Genomic_DNA"/>
</dbReference>
<comment type="caution">
    <text evidence="1">The sequence shown here is derived from an EMBL/GenBank/DDBJ whole genome shotgun (WGS) entry which is preliminary data.</text>
</comment>
<gene>
    <name evidence="1" type="ORF">SLS56_008513</name>
</gene>
<evidence type="ECO:0000313" key="1">
    <source>
        <dbReference type="EMBL" id="KAL1622975.1"/>
    </source>
</evidence>
<dbReference type="Proteomes" id="UP001521116">
    <property type="component" value="Unassembled WGS sequence"/>
</dbReference>
<accession>A0ABR3SLF2</accession>
<sequence>MPQPPSPSPSPSPSPRCTPCLRQPRRTGRLLDLPAELRQLILAFALRDPDGVTVDDDRRMHSASLPTLAALLLVSRAVHAEALAVFASANAFTVDNGGGLLCLLRAVGAPGRPQLRHATVVFARPTGRGFVDGAALKDALALLLADCPRARVAVELALRAAHAPFNHAHADDREPCACFPRAAAVNRAGRNFWIHPASVADTPHADQLRRLVRRAAAVRWAGSPAYSFSSACDDSMAFVRQSEEWLRPRGEPGFEGYACEWESGAADVAPRPAREKP</sequence>
<evidence type="ECO:0000313" key="2">
    <source>
        <dbReference type="Proteomes" id="UP001521116"/>
    </source>
</evidence>
<keyword evidence="2" id="KW-1185">Reference proteome</keyword>
<organism evidence="1 2">
    <name type="scientific">Neofusicoccum ribis</name>
    <dbReference type="NCBI Taxonomy" id="45134"/>
    <lineage>
        <taxon>Eukaryota</taxon>
        <taxon>Fungi</taxon>
        <taxon>Dikarya</taxon>
        <taxon>Ascomycota</taxon>
        <taxon>Pezizomycotina</taxon>
        <taxon>Dothideomycetes</taxon>
        <taxon>Dothideomycetes incertae sedis</taxon>
        <taxon>Botryosphaeriales</taxon>
        <taxon>Botryosphaeriaceae</taxon>
        <taxon>Neofusicoccum</taxon>
    </lineage>
</organism>
<dbReference type="PANTHER" id="PTHR42085">
    <property type="entry name" value="F-BOX DOMAIN-CONTAINING PROTEIN"/>
    <property type="match status" value="1"/>
</dbReference>
<proteinExistence type="predicted"/>